<dbReference type="InterPro" id="IPR026610">
    <property type="entry name" value="Hen1"/>
</dbReference>
<keyword evidence="6" id="KW-0949">S-adenosyl-L-methionine</keyword>
<dbReference type="GO" id="GO:0005634">
    <property type="term" value="C:nucleus"/>
    <property type="evidence" value="ECO:0007669"/>
    <property type="project" value="TreeGrafter"/>
</dbReference>
<gene>
    <name evidence="14" type="ORF">PPACK8108_LOCUS2968</name>
</gene>
<keyword evidence="10" id="KW-0943">RNA-mediated gene silencing</keyword>
<dbReference type="InterPro" id="IPR029063">
    <property type="entry name" value="SAM-dependent_MTases_sf"/>
</dbReference>
<dbReference type="EMBL" id="CALTRL010000528">
    <property type="protein sequence ID" value="CAH7668457.1"/>
    <property type="molecule type" value="Genomic_DNA"/>
</dbReference>
<dbReference type="EC" id="2.1.1.386" evidence="11"/>
<organism evidence="14 15">
    <name type="scientific">Phakopsora pachyrhizi</name>
    <name type="common">Asian soybean rust disease fungus</name>
    <dbReference type="NCBI Taxonomy" id="170000"/>
    <lineage>
        <taxon>Eukaryota</taxon>
        <taxon>Fungi</taxon>
        <taxon>Dikarya</taxon>
        <taxon>Basidiomycota</taxon>
        <taxon>Pucciniomycotina</taxon>
        <taxon>Pucciniomycetes</taxon>
        <taxon>Pucciniales</taxon>
        <taxon>Phakopsoraceae</taxon>
        <taxon>Phakopsora</taxon>
    </lineage>
</organism>
<evidence type="ECO:0000256" key="7">
    <source>
        <dbReference type="ARBA" id="ARBA00022723"/>
    </source>
</evidence>
<dbReference type="PANTHER" id="PTHR21404">
    <property type="entry name" value="HEN1"/>
    <property type="match status" value="1"/>
</dbReference>
<dbReference type="SUPFAM" id="SSF53335">
    <property type="entry name" value="S-adenosyl-L-methionine-dependent methyltransferases"/>
    <property type="match status" value="1"/>
</dbReference>
<evidence type="ECO:0000256" key="6">
    <source>
        <dbReference type="ARBA" id="ARBA00022691"/>
    </source>
</evidence>
<evidence type="ECO:0000313" key="15">
    <source>
        <dbReference type="Proteomes" id="UP001153365"/>
    </source>
</evidence>
<dbReference type="GO" id="GO:0030422">
    <property type="term" value="P:siRNA processing"/>
    <property type="evidence" value="ECO:0007669"/>
    <property type="project" value="TreeGrafter"/>
</dbReference>
<evidence type="ECO:0000256" key="12">
    <source>
        <dbReference type="ARBA" id="ARBA00048418"/>
    </source>
</evidence>
<dbReference type="GO" id="GO:0090486">
    <property type="term" value="F:small RNA 2'-O-methyltransferase activity"/>
    <property type="evidence" value="ECO:0007669"/>
    <property type="project" value="UniProtKB-EC"/>
</dbReference>
<comment type="catalytic activity">
    <reaction evidence="12">
        <text>small RNA 3'-end nucleotide + S-adenosyl-L-methionine = small RNA 3'-end 2'-O-methylnucleotide + S-adenosyl-L-homocysteine + H(+)</text>
        <dbReference type="Rhea" id="RHEA:37887"/>
        <dbReference type="Rhea" id="RHEA-COMP:10415"/>
        <dbReference type="Rhea" id="RHEA-COMP:10416"/>
        <dbReference type="ChEBI" id="CHEBI:15378"/>
        <dbReference type="ChEBI" id="CHEBI:57856"/>
        <dbReference type="ChEBI" id="CHEBI:59789"/>
        <dbReference type="ChEBI" id="CHEBI:74896"/>
        <dbReference type="ChEBI" id="CHEBI:74898"/>
        <dbReference type="EC" id="2.1.1.386"/>
    </reaction>
</comment>
<keyword evidence="8" id="KW-0460">Magnesium</keyword>
<evidence type="ECO:0000256" key="3">
    <source>
        <dbReference type="ARBA" id="ARBA00021330"/>
    </source>
</evidence>
<evidence type="ECO:0000256" key="13">
    <source>
        <dbReference type="SAM" id="MobiDB-lite"/>
    </source>
</evidence>
<evidence type="ECO:0000256" key="8">
    <source>
        <dbReference type="ARBA" id="ARBA00022842"/>
    </source>
</evidence>
<accession>A0AAV0AJ19</accession>
<sequence>MAEEHDRSQFGFFPPLVIQRRSFCIGILKRDRIESVLELGCGEGSLLKVLSQPACYLDDEFPPDRLSISTSQIIFEDEDHLNSNQIDQRMKKIDEEILSRIPKKSFYDRELHLSLIIGVDVDSERLRFAKQILTGNLPGSSTDQICTSQRLEPQTVELWEGDLGIKNRNFLGIECIVMTEVIEHLTSVQLDRSIPLIFSYYRPSTVIITTPNHEFNQYLDQYQKKCSNSERRHRFPDPTHRTNRYFRDDDHKFEWTQDEFQEWCQAISLKYDYHYEISGCGSFTNCFGSIEKQLHGIDDPIPAPKCPKMFFATQAVVFKRGELKTESLGLSELNVTDTVEQSHQLIFKCDFPVDPMLAQPINYHQILRLVEDYYVSLGFPAEKLRLREPWMCQKGLDLACHGRLTELIRSFAFEEGWELILDPSFERLGGMDSIWIKCLKKLPLNLLTNDMSEPEGDLSDVSSIKDLPELENFEKDQSGWD</sequence>
<evidence type="ECO:0000256" key="10">
    <source>
        <dbReference type="ARBA" id="ARBA00023158"/>
    </source>
</evidence>
<protein>
    <recommendedName>
        <fullName evidence="3">Small RNA 2'-O-methyltransferase</fullName>
        <ecNumber evidence="11">2.1.1.386</ecNumber>
    </recommendedName>
</protein>
<dbReference type="GO" id="GO:0001510">
    <property type="term" value="P:RNA methylation"/>
    <property type="evidence" value="ECO:0007669"/>
    <property type="project" value="InterPro"/>
</dbReference>
<keyword evidence="7" id="KW-0479">Metal-binding</keyword>
<name>A0AAV0AJ19_PHAPC</name>
<evidence type="ECO:0000256" key="2">
    <source>
        <dbReference type="ARBA" id="ARBA00009026"/>
    </source>
</evidence>
<evidence type="ECO:0000256" key="9">
    <source>
        <dbReference type="ARBA" id="ARBA00022884"/>
    </source>
</evidence>
<evidence type="ECO:0000313" key="14">
    <source>
        <dbReference type="EMBL" id="CAH7668457.1"/>
    </source>
</evidence>
<comment type="caution">
    <text evidence="14">The sequence shown here is derived from an EMBL/GenBank/DDBJ whole genome shotgun (WGS) entry which is preliminary data.</text>
</comment>
<dbReference type="Proteomes" id="UP001153365">
    <property type="component" value="Unassembled WGS sequence"/>
</dbReference>
<dbReference type="GO" id="GO:0046872">
    <property type="term" value="F:metal ion binding"/>
    <property type="evidence" value="ECO:0007669"/>
    <property type="project" value="UniProtKB-KW"/>
</dbReference>
<dbReference type="AlphaFoldDB" id="A0AAV0AJ19"/>
<evidence type="ECO:0000256" key="5">
    <source>
        <dbReference type="ARBA" id="ARBA00022679"/>
    </source>
</evidence>
<evidence type="ECO:0000256" key="4">
    <source>
        <dbReference type="ARBA" id="ARBA00022603"/>
    </source>
</evidence>
<dbReference type="GO" id="GO:0005737">
    <property type="term" value="C:cytoplasm"/>
    <property type="evidence" value="ECO:0007669"/>
    <property type="project" value="TreeGrafter"/>
</dbReference>
<reference evidence="14" key="1">
    <citation type="submission" date="2022-06" db="EMBL/GenBank/DDBJ databases">
        <authorList>
            <consortium name="SYNGENTA / RWTH Aachen University"/>
        </authorList>
    </citation>
    <scope>NUCLEOTIDE SEQUENCE</scope>
</reference>
<keyword evidence="15" id="KW-1185">Reference proteome</keyword>
<keyword evidence="9" id="KW-0694">RNA-binding</keyword>
<keyword evidence="4" id="KW-0489">Methyltransferase</keyword>
<keyword evidence="5" id="KW-0808">Transferase</keyword>
<comment type="similarity">
    <text evidence="2">Belongs to the methyltransferase superfamily. HEN1 family.</text>
</comment>
<comment type="cofactor">
    <cofactor evidence="1">
        <name>Mg(2+)</name>
        <dbReference type="ChEBI" id="CHEBI:18420"/>
    </cofactor>
</comment>
<feature type="region of interest" description="Disordered" evidence="13">
    <location>
        <begin position="454"/>
        <end position="481"/>
    </location>
</feature>
<evidence type="ECO:0000256" key="1">
    <source>
        <dbReference type="ARBA" id="ARBA00001946"/>
    </source>
</evidence>
<dbReference type="PANTHER" id="PTHR21404:SF3">
    <property type="entry name" value="SMALL RNA 2'-O-METHYLTRANSFERASE"/>
    <property type="match status" value="1"/>
</dbReference>
<dbReference type="Gene3D" id="3.40.50.150">
    <property type="entry name" value="Vaccinia Virus protein VP39"/>
    <property type="match status" value="1"/>
</dbReference>
<proteinExistence type="inferred from homology"/>
<feature type="compositionally biased region" description="Basic and acidic residues" evidence="13">
    <location>
        <begin position="466"/>
        <end position="481"/>
    </location>
</feature>
<dbReference type="GO" id="GO:0003723">
    <property type="term" value="F:RNA binding"/>
    <property type="evidence" value="ECO:0007669"/>
    <property type="project" value="UniProtKB-KW"/>
</dbReference>
<evidence type="ECO:0000256" key="11">
    <source>
        <dbReference type="ARBA" id="ARBA00035025"/>
    </source>
</evidence>